<evidence type="ECO:0000256" key="16">
    <source>
        <dbReference type="SAM" id="MobiDB-lite"/>
    </source>
</evidence>
<feature type="compositionally biased region" description="Basic residues" evidence="16">
    <location>
        <begin position="262"/>
        <end position="273"/>
    </location>
</feature>
<dbReference type="InterPro" id="IPR044066">
    <property type="entry name" value="TRIAD_supradom"/>
</dbReference>
<name>A0AA85JJT2_TRIRE</name>
<keyword evidence="8" id="KW-0677">Repeat</keyword>
<evidence type="ECO:0000313" key="20">
    <source>
        <dbReference type="Proteomes" id="UP000050795"/>
    </source>
</evidence>
<evidence type="ECO:0000256" key="4">
    <source>
        <dbReference type="ARBA" id="ARBA00012251"/>
    </source>
</evidence>
<evidence type="ECO:0000256" key="13">
    <source>
        <dbReference type="ARBA" id="ARBA00023136"/>
    </source>
</evidence>
<dbReference type="PANTHER" id="PTHR11685">
    <property type="entry name" value="RBR FAMILY RING FINGER AND IBR DOMAIN-CONTAINING"/>
    <property type="match status" value="1"/>
</dbReference>
<comment type="catalytic activity">
    <reaction evidence="1">
        <text>[E2 ubiquitin-conjugating enzyme]-S-ubiquitinyl-L-cysteine + [acceptor protein]-L-lysine = [E2 ubiquitin-conjugating enzyme]-L-cysteine + [acceptor protein]-N(6)-ubiquitinyl-L-lysine.</text>
        <dbReference type="EC" id="2.3.2.31"/>
    </reaction>
</comment>
<feature type="region of interest" description="Disordered" evidence="16">
    <location>
        <begin position="501"/>
        <end position="525"/>
    </location>
</feature>
<dbReference type="InterPro" id="IPR001841">
    <property type="entry name" value="Znf_RING"/>
</dbReference>
<dbReference type="AlphaFoldDB" id="A0AA85JJT2"/>
<evidence type="ECO:0000256" key="14">
    <source>
        <dbReference type="ARBA" id="ARBA00038342"/>
    </source>
</evidence>
<accession>A0AA85JJT2</accession>
<dbReference type="FunFam" id="3.30.40.10:FF:000051">
    <property type="entry name" value="RBR-type E3 ubiquitin transferase"/>
    <property type="match status" value="1"/>
</dbReference>
<dbReference type="GO" id="GO:0031090">
    <property type="term" value="C:organelle membrane"/>
    <property type="evidence" value="ECO:0007669"/>
    <property type="project" value="UniProtKB-ARBA"/>
</dbReference>
<evidence type="ECO:0000256" key="6">
    <source>
        <dbReference type="ARBA" id="ARBA00022692"/>
    </source>
</evidence>
<dbReference type="GO" id="GO:0061630">
    <property type="term" value="F:ubiquitin protein ligase activity"/>
    <property type="evidence" value="ECO:0007669"/>
    <property type="project" value="UniProtKB-EC"/>
</dbReference>
<dbReference type="Pfam" id="PF22191">
    <property type="entry name" value="IBR_1"/>
    <property type="match status" value="1"/>
</dbReference>
<dbReference type="PROSITE" id="PS50089">
    <property type="entry name" value="ZF_RING_2"/>
    <property type="match status" value="1"/>
</dbReference>
<keyword evidence="6 17" id="KW-0812">Transmembrane</keyword>
<protein>
    <recommendedName>
        <fullName evidence="4">RBR-type E3 ubiquitin transferase</fullName>
        <ecNumber evidence="4">2.3.2.31</ecNumber>
    </recommendedName>
</protein>
<dbReference type="PROSITE" id="PS00518">
    <property type="entry name" value="ZF_RING_1"/>
    <property type="match status" value="1"/>
</dbReference>
<evidence type="ECO:0000256" key="9">
    <source>
        <dbReference type="ARBA" id="ARBA00022771"/>
    </source>
</evidence>
<comment type="similarity">
    <text evidence="14">Belongs to the RBR family. RNF144 subfamily.</text>
</comment>
<dbReference type="Gene3D" id="3.30.40.10">
    <property type="entry name" value="Zinc/RING finger domain, C3HC4 (zinc finger)"/>
    <property type="match status" value="1"/>
</dbReference>
<evidence type="ECO:0000259" key="18">
    <source>
        <dbReference type="PROSITE" id="PS50089"/>
    </source>
</evidence>
<evidence type="ECO:0000256" key="11">
    <source>
        <dbReference type="ARBA" id="ARBA00022833"/>
    </source>
</evidence>
<evidence type="ECO:0000256" key="15">
    <source>
        <dbReference type="PROSITE-ProRule" id="PRU00175"/>
    </source>
</evidence>
<evidence type="ECO:0000259" key="19">
    <source>
        <dbReference type="PROSITE" id="PS51873"/>
    </source>
</evidence>
<sequence>MIQSDHGQCDICFESVPFDNMLLLSRCGCSFCRECLTLYVTSILRDRIDVSCACPSYQCSQNGWLTESEIKELLPSDVYERFSLKKLQREIEQNINLTFCPAVNCGAVCQVPTSLKVTLPNGSNPPAKGNRRTIERFSRWYKKYLCSGTHNSSNSESAIFRGNSSSRIQNHTYEKSVNTVTSETEDHVMSPINQFMEQKSLPFTSEKQLLTCQVTPVRPAVRIVCKQCSHEFCARCHLNWHSGRGPYVCEEYTESILPRSKNKKLGTHSKNQRNLRGVSKKHADTFSTTNHIGIYASSNPGALVKNKSEYISKMKSLRQPSEKNRKKLSFSRSKMKQGGYSQSRSSIHLSNNDVSDKIDVSVLTVGFPPYSPDDWLKRCPACLVPIERIEGCAQMMCRSCKHTFCWYCLTSLDDDFLLQHYDDGACKGKLGHSRASVIGHRVYVVSVFTGLTILLLVAAPFIMIAVPCIICAKCHRVYHQHRLRKRHSQGLYLVDGRAPVTSDSSDVQVNRTDTPQPASSSPHNSIFISSCRSSIANIDQRQTVEQKADIHWLPWQESKHNSPRKVMHRSKSVPIHCHEYSSNNLVIPPHTP</sequence>
<proteinExistence type="inferred from homology"/>
<dbReference type="WBParaSite" id="TREG1_24490.3">
    <property type="protein sequence ID" value="TREG1_24490.3"/>
    <property type="gene ID" value="TREG1_24490"/>
</dbReference>
<evidence type="ECO:0000256" key="7">
    <source>
        <dbReference type="ARBA" id="ARBA00022723"/>
    </source>
</evidence>
<evidence type="ECO:0000256" key="2">
    <source>
        <dbReference type="ARBA" id="ARBA00004167"/>
    </source>
</evidence>
<organism evidence="20 21">
    <name type="scientific">Trichobilharzia regenti</name>
    <name type="common">Nasal bird schistosome</name>
    <dbReference type="NCBI Taxonomy" id="157069"/>
    <lineage>
        <taxon>Eukaryota</taxon>
        <taxon>Metazoa</taxon>
        <taxon>Spiralia</taxon>
        <taxon>Lophotrochozoa</taxon>
        <taxon>Platyhelminthes</taxon>
        <taxon>Trematoda</taxon>
        <taxon>Digenea</taxon>
        <taxon>Strigeidida</taxon>
        <taxon>Schistosomatoidea</taxon>
        <taxon>Schistosomatidae</taxon>
        <taxon>Trichobilharzia</taxon>
    </lineage>
</organism>
<evidence type="ECO:0000256" key="10">
    <source>
        <dbReference type="ARBA" id="ARBA00022786"/>
    </source>
</evidence>
<evidence type="ECO:0000256" key="8">
    <source>
        <dbReference type="ARBA" id="ARBA00022737"/>
    </source>
</evidence>
<reference evidence="21" key="2">
    <citation type="submission" date="2023-11" db="UniProtKB">
        <authorList>
            <consortium name="WormBaseParasite"/>
        </authorList>
    </citation>
    <scope>IDENTIFICATION</scope>
</reference>
<keyword evidence="13 17" id="KW-0472">Membrane</keyword>
<evidence type="ECO:0000256" key="12">
    <source>
        <dbReference type="ARBA" id="ARBA00022989"/>
    </source>
</evidence>
<keyword evidence="20" id="KW-1185">Reference proteome</keyword>
<dbReference type="GO" id="GO:0008270">
    <property type="term" value="F:zinc ion binding"/>
    <property type="evidence" value="ECO:0007669"/>
    <property type="project" value="UniProtKB-KW"/>
</dbReference>
<evidence type="ECO:0000256" key="17">
    <source>
        <dbReference type="SAM" id="Phobius"/>
    </source>
</evidence>
<dbReference type="GO" id="GO:0005737">
    <property type="term" value="C:cytoplasm"/>
    <property type="evidence" value="ECO:0007669"/>
    <property type="project" value="UniProtKB-ARBA"/>
</dbReference>
<dbReference type="GO" id="GO:0016567">
    <property type="term" value="P:protein ubiquitination"/>
    <property type="evidence" value="ECO:0007669"/>
    <property type="project" value="InterPro"/>
</dbReference>
<comment type="subcellular location">
    <subcellularLocation>
        <location evidence="2">Membrane</location>
        <topology evidence="2">Single-pass membrane protein</topology>
    </subcellularLocation>
</comment>
<dbReference type="PROSITE" id="PS51873">
    <property type="entry name" value="TRIAD"/>
    <property type="match status" value="1"/>
</dbReference>
<feature type="domain" description="RING-type" evidence="18">
    <location>
        <begin position="9"/>
        <end position="58"/>
    </location>
</feature>
<keyword evidence="10" id="KW-0833">Ubl conjugation pathway</keyword>
<keyword evidence="7" id="KW-0479">Metal-binding</keyword>
<dbReference type="SUPFAM" id="SSF57850">
    <property type="entry name" value="RING/U-box"/>
    <property type="match status" value="2"/>
</dbReference>
<keyword evidence="9 15" id="KW-0863">Zinc-finger</keyword>
<dbReference type="Proteomes" id="UP000050795">
    <property type="component" value="Unassembled WGS sequence"/>
</dbReference>
<dbReference type="EC" id="2.3.2.31" evidence="4"/>
<evidence type="ECO:0000313" key="21">
    <source>
        <dbReference type="WBParaSite" id="TREG1_24490.3"/>
    </source>
</evidence>
<feature type="transmembrane region" description="Helical" evidence="17">
    <location>
        <begin position="442"/>
        <end position="472"/>
    </location>
</feature>
<dbReference type="InterPro" id="IPR002867">
    <property type="entry name" value="IBR_dom"/>
</dbReference>
<feature type="domain" description="RING-type" evidence="19">
    <location>
        <begin position="5"/>
        <end position="430"/>
    </location>
</feature>
<dbReference type="InterPro" id="IPR031127">
    <property type="entry name" value="E3_UB_ligase_RBR"/>
</dbReference>
<dbReference type="InterPro" id="IPR017907">
    <property type="entry name" value="Znf_RING_CS"/>
</dbReference>
<feature type="region of interest" description="Disordered" evidence="16">
    <location>
        <begin position="262"/>
        <end position="281"/>
    </location>
</feature>
<feature type="compositionally biased region" description="Polar residues" evidence="16">
    <location>
        <begin position="501"/>
        <end position="518"/>
    </location>
</feature>
<keyword evidence="12 17" id="KW-1133">Transmembrane helix</keyword>
<feature type="compositionally biased region" description="Basic residues" evidence="16">
    <location>
        <begin position="324"/>
        <end position="335"/>
    </location>
</feature>
<dbReference type="SMART" id="SM00184">
    <property type="entry name" value="RING"/>
    <property type="match status" value="2"/>
</dbReference>
<comment type="pathway">
    <text evidence="3">Protein modification; protein ubiquitination.</text>
</comment>
<dbReference type="InterPro" id="IPR013083">
    <property type="entry name" value="Znf_RING/FYVE/PHD"/>
</dbReference>
<dbReference type="SMART" id="SM00647">
    <property type="entry name" value="IBR"/>
    <property type="match status" value="1"/>
</dbReference>
<feature type="region of interest" description="Disordered" evidence="16">
    <location>
        <begin position="314"/>
        <end position="347"/>
    </location>
</feature>
<evidence type="ECO:0000256" key="5">
    <source>
        <dbReference type="ARBA" id="ARBA00022679"/>
    </source>
</evidence>
<evidence type="ECO:0000256" key="1">
    <source>
        <dbReference type="ARBA" id="ARBA00001798"/>
    </source>
</evidence>
<dbReference type="CDD" id="cd20352">
    <property type="entry name" value="Rcat_RBR_RNF144"/>
    <property type="match status" value="1"/>
</dbReference>
<reference evidence="20" key="1">
    <citation type="submission" date="2022-06" db="EMBL/GenBank/DDBJ databases">
        <authorList>
            <person name="Berger JAMES D."/>
            <person name="Berger JAMES D."/>
        </authorList>
    </citation>
    <scope>NUCLEOTIDE SEQUENCE [LARGE SCALE GENOMIC DNA]</scope>
</reference>
<keyword evidence="5" id="KW-0808">Transferase</keyword>
<dbReference type="Gene3D" id="1.20.120.1750">
    <property type="match status" value="1"/>
</dbReference>
<keyword evidence="11" id="KW-0862">Zinc</keyword>
<evidence type="ECO:0000256" key="3">
    <source>
        <dbReference type="ARBA" id="ARBA00004906"/>
    </source>
</evidence>